<evidence type="ECO:0000313" key="2">
    <source>
        <dbReference type="Proteomes" id="UP000237000"/>
    </source>
</evidence>
<dbReference type="AlphaFoldDB" id="A0A2P5EG22"/>
<comment type="caution">
    <text evidence="1">The sequence shown here is derived from an EMBL/GenBank/DDBJ whole genome shotgun (WGS) entry which is preliminary data.</text>
</comment>
<dbReference type="Proteomes" id="UP000237000">
    <property type="component" value="Unassembled WGS sequence"/>
</dbReference>
<dbReference type="InParanoid" id="A0A2P5EG22"/>
<accession>A0A2P5EG22</accession>
<sequence>MAALIELLRPRRILEEAPFFYFFVQPKSLVDSSHPAQTKVPYTVTLFFLGTALGSVDSIQQAFHKDPHILDLLFVLMVMRGIDVQVVWFQS</sequence>
<name>A0A2P5EG22_TREOI</name>
<evidence type="ECO:0000313" key="1">
    <source>
        <dbReference type="EMBL" id="PON84493.1"/>
    </source>
</evidence>
<reference evidence="2" key="1">
    <citation type="submission" date="2016-06" db="EMBL/GenBank/DDBJ databases">
        <title>Parallel loss of symbiosis genes in relatives of nitrogen-fixing non-legume Parasponia.</title>
        <authorList>
            <person name="Van Velzen R."/>
            <person name="Holmer R."/>
            <person name="Bu F."/>
            <person name="Rutten L."/>
            <person name="Van Zeijl A."/>
            <person name="Liu W."/>
            <person name="Santuari L."/>
            <person name="Cao Q."/>
            <person name="Sharma T."/>
            <person name="Shen D."/>
            <person name="Roswanjaya Y."/>
            <person name="Wardhani T."/>
            <person name="Kalhor M.S."/>
            <person name="Jansen J."/>
            <person name="Van den Hoogen J."/>
            <person name="Gungor B."/>
            <person name="Hartog M."/>
            <person name="Hontelez J."/>
            <person name="Verver J."/>
            <person name="Yang W.-C."/>
            <person name="Schijlen E."/>
            <person name="Repin R."/>
            <person name="Schilthuizen M."/>
            <person name="Schranz E."/>
            <person name="Heidstra R."/>
            <person name="Miyata K."/>
            <person name="Fedorova E."/>
            <person name="Kohlen W."/>
            <person name="Bisseling T."/>
            <person name="Smit S."/>
            <person name="Geurts R."/>
        </authorList>
    </citation>
    <scope>NUCLEOTIDE SEQUENCE [LARGE SCALE GENOMIC DNA]</scope>
    <source>
        <strain evidence="2">cv. RG33-2</strain>
    </source>
</reference>
<keyword evidence="2" id="KW-1185">Reference proteome</keyword>
<gene>
    <name evidence="1" type="ORF">TorRG33x02_196980</name>
</gene>
<organism evidence="1 2">
    <name type="scientific">Trema orientale</name>
    <name type="common">Charcoal tree</name>
    <name type="synonym">Celtis orientalis</name>
    <dbReference type="NCBI Taxonomy" id="63057"/>
    <lineage>
        <taxon>Eukaryota</taxon>
        <taxon>Viridiplantae</taxon>
        <taxon>Streptophyta</taxon>
        <taxon>Embryophyta</taxon>
        <taxon>Tracheophyta</taxon>
        <taxon>Spermatophyta</taxon>
        <taxon>Magnoliopsida</taxon>
        <taxon>eudicotyledons</taxon>
        <taxon>Gunneridae</taxon>
        <taxon>Pentapetalae</taxon>
        <taxon>rosids</taxon>
        <taxon>fabids</taxon>
        <taxon>Rosales</taxon>
        <taxon>Cannabaceae</taxon>
        <taxon>Trema</taxon>
    </lineage>
</organism>
<protein>
    <submittedName>
        <fullName evidence="1">Uncharacterized protein</fullName>
    </submittedName>
</protein>
<dbReference type="EMBL" id="JXTC01000161">
    <property type="protein sequence ID" value="PON84493.1"/>
    <property type="molecule type" value="Genomic_DNA"/>
</dbReference>
<proteinExistence type="predicted"/>